<dbReference type="EMBL" id="JACVVK020000018">
    <property type="protein sequence ID" value="KAK7503767.1"/>
    <property type="molecule type" value="Genomic_DNA"/>
</dbReference>
<proteinExistence type="predicted"/>
<evidence type="ECO:0000313" key="2">
    <source>
        <dbReference type="Proteomes" id="UP001519460"/>
    </source>
</evidence>
<name>A0ABD0LWN7_9CAEN</name>
<dbReference type="Proteomes" id="UP001519460">
    <property type="component" value="Unassembled WGS sequence"/>
</dbReference>
<gene>
    <name evidence="1" type="ORF">BaRGS_00004890</name>
</gene>
<sequence>MEEVRKGRQLTETCDRCVCRQEEVLVPTRRSKKRLYTLRLENDHQSAFCTRVVWPFSIKTVRATEVLCREAVSVEGSTLVVVVF</sequence>
<evidence type="ECO:0000313" key="1">
    <source>
        <dbReference type="EMBL" id="KAK7503767.1"/>
    </source>
</evidence>
<keyword evidence="2" id="KW-1185">Reference proteome</keyword>
<comment type="caution">
    <text evidence="1">The sequence shown here is derived from an EMBL/GenBank/DDBJ whole genome shotgun (WGS) entry which is preliminary data.</text>
</comment>
<reference evidence="1 2" key="1">
    <citation type="journal article" date="2023" name="Sci. Data">
        <title>Genome assembly of the Korean intertidal mud-creeper Batillaria attramentaria.</title>
        <authorList>
            <person name="Patra A.K."/>
            <person name="Ho P.T."/>
            <person name="Jun S."/>
            <person name="Lee S.J."/>
            <person name="Kim Y."/>
            <person name="Won Y.J."/>
        </authorList>
    </citation>
    <scope>NUCLEOTIDE SEQUENCE [LARGE SCALE GENOMIC DNA]</scope>
    <source>
        <strain evidence="1">Wonlab-2016</strain>
    </source>
</reference>
<protein>
    <submittedName>
        <fullName evidence="1">Uncharacterized protein</fullName>
    </submittedName>
</protein>
<organism evidence="1 2">
    <name type="scientific">Batillaria attramentaria</name>
    <dbReference type="NCBI Taxonomy" id="370345"/>
    <lineage>
        <taxon>Eukaryota</taxon>
        <taxon>Metazoa</taxon>
        <taxon>Spiralia</taxon>
        <taxon>Lophotrochozoa</taxon>
        <taxon>Mollusca</taxon>
        <taxon>Gastropoda</taxon>
        <taxon>Caenogastropoda</taxon>
        <taxon>Sorbeoconcha</taxon>
        <taxon>Cerithioidea</taxon>
        <taxon>Batillariidae</taxon>
        <taxon>Batillaria</taxon>
    </lineage>
</organism>
<dbReference type="AlphaFoldDB" id="A0ABD0LWN7"/>
<accession>A0ABD0LWN7</accession>